<dbReference type="OrthoDB" id="4736406at2"/>
<accession>A0A844YT68</accession>
<proteinExistence type="predicted"/>
<gene>
    <name evidence="3" type="ORF">GRI99_00025</name>
</gene>
<sequence length="152" mass="17612">MEQRWPDFALVQRIGRRAVWEGTLDPVCKRYRVRIGYEVPLAIENFSILNAQPRVQVLSPRLERHPEYEEGPIPHVYVNRAEQSLPYLCLFDPFNGEWTPSDLLAETTVPWAARYLYFYEGWLLTGKWSGGGRHPTQEELDGTQRPKAIAAV</sequence>
<dbReference type="InterPro" id="IPR058588">
    <property type="entry name" value="E2-CBASS"/>
</dbReference>
<protein>
    <recommendedName>
        <fullName evidence="2">Type II CBASS E2 protein domain-containing protein</fullName>
    </recommendedName>
</protein>
<evidence type="ECO:0000313" key="3">
    <source>
        <dbReference type="EMBL" id="MXO70018.1"/>
    </source>
</evidence>
<evidence type="ECO:0000259" key="2">
    <source>
        <dbReference type="Pfam" id="PF26395"/>
    </source>
</evidence>
<feature type="region of interest" description="Disordered" evidence="1">
    <location>
        <begin position="133"/>
        <end position="152"/>
    </location>
</feature>
<reference evidence="3 4" key="1">
    <citation type="submission" date="2019-12" db="EMBL/GenBank/DDBJ databases">
        <title>Genomic-based taxomic classification of the family Erythrobacteraceae.</title>
        <authorList>
            <person name="Xu L."/>
        </authorList>
    </citation>
    <scope>NUCLEOTIDE SEQUENCE [LARGE SCALE GENOMIC DNA]</scope>
    <source>
        <strain evidence="3 4">M0322</strain>
    </source>
</reference>
<organism evidence="3 4">
    <name type="scientific">Alteraurantiacibacter buctensis</name>
    <dbReference type="NCBI Taxonomy" id="1503981"/>
    <lineage>
        <taxon>Bacteria</taxon>
        <taxon>Pseudomonadati</taxon>
        <taxon>Pseudomonadota</taxon>
        <taxon>Alphaproteobacteria</taxon>
        <taxon>Sphingomonadales</taxon>
        <taxon>Erythrobacteraceae</taxon>
        <taxon>Alteraurantiacibacter</taxon>
    </lineage>
</organism>
<name>A0A844YT68_9SPHN</name>
<dbReference type="Proteomes" id="UP000466966">
    <property type="component" value="Unassembled WGS sequence"/>
</dbReference>
<dbReference type="AlphaFoldDB" id="A0A844YT68"/>
<comment type="caution">
    <text evidence="3">The sequence shown here is derived from an EMBL/GenBank/DDBJ whole genome shotgun (WGS) entry which is preliminary data.</text>
</comment>
<evidence type="ECO:0000313" key="4">
    <source>
        <dbReference type="Proteomes" id="UP000466966"/>
    </source>
</evidence>
<keyword evidence="4" id="KW-1185">Reference proteome</keyword>
<feature type="domain" description="Type II CBASS E2 protein" evidence="2">
    <location>
        <begin position="1"/>
        <end position="135"/>
    </location>
</feature>
<dbReference type="Pfam" id="PF26395">
    <property type="entry name" value="E2-CBASS"/>
    <property type="match status" value="1"/>
</dbReference>
<evidence type="ECO:0000256" key="1">
    <source>
        <dbReference type="SAM" id="MobiDB-lite"/>
    </source>
</evidence>
<dbReference type="EMBL" id="WTYV01000001">
    <property type="protein sequence ID" value="MXO70018.1"/>
    <property type="molecule type" value="Genomic_DNA"/>
</dbReference>